<dbReference type="Proteomes" id="UP000236723">
    <property type="component" value="Unassembled WGS sequence"/>
</dbReference>
<name>A0A1H6DKC9_9ACTN</name>
<organism evidence="1 2">
    <name type="scientific">Thermomonospora echinospora</name>
    <dbReference type="NCBI Taxonomy" id="1992"/>
    <lineage>
        <taxon>Bacteria</taxon>
        <taxon>Bacillati</taxon>
        <taxon>Actinomycetota</taxon>
        <taxon>Actinomycetes</taxon>
        <taxon>Streptosporangiales</taxon>
        <taxon>Thermomonosporaceae</taxon>
        <taxon>Thermomonospora</taxon>
    </lineage>
</organism>
<evidence type="ECO:0000313" key="2">
    <source>
        <dbReference type="Proteomes" id="UP000236723"/>
    </source>
</evidence>
<dbReference type="EMBL" id="FNVO01000018">
    <property type="protein sequence ID" value="SEG85571.1"/>
    <property type="molecule type" value="Genomic_DNA"/>
</dbReference>
<dbReference type="InterPro" id="IPR036388">
    <property type="entry name" value="WH-like_DNA-bd_sf"/>
</dbReference>
<accession>A0A1H6DKC9</accession>
<dbReference type="Gene3D" id="1.10.10.10">
    <property type="entry name" value="Winged helix-like DNA-binding domain superfamily/Winged helix DNA-binding domain"/>
    <property type="match status" value="1"/>
</dbReference>
<gene>
    <name evidence="1" type="ORF">SAMN04489712_11835</name>
</gene>
<reference evidence="2" key="1">
    <citation type="submission" date="2016-10" db="EMBL/GenBank/DDBJ databases">
        <authorList>
            <person name="Varghese N."/>
            <person name="Submissions S."/>
        </authorList>
    </citation>
    <scope>NUCLEOTIDE SEQUENCE [LARGE SCALE GENOMIC DNA]</scope>
    <source>
        <strain evidence="2">DSM 43163</strain>
    </source>
</reference>
<evidence type="ECO:0008006" key="3">
    <source>
        <dbReference type="Google" id="ProtNLM"/>
    </source>
</evidence>
<evidence type="ECO:0000313" key="1">
    <source>
        <dbReference type="EMBL" id="SEG85571.1"/>
    </source>
</evidence>
<proteinExistence type="predicted"/>
<protein>
    <recommendedName>
        <fullName evidence="3">HTH luxR-type domain-containing protein</fullName>
    </recommendedName>
</protein>
<sequence length="210" mass="22784">MEVAGPQARQALAGLFRSANVEIIVWDGASPTRTRSPQPPRYFTHWHDLLRQVLQQGPALTVVSSMDGYNAHCAFQDTAWAIGDRLRLVPQVPYQMVLADRRVAAVPKDGRTLYDGLYLIRDAAAVAALRGASRSLWALALRPSRPGAAPPAHLAPVLTAMLTEPSDEAACRRLGLAPRTYSRRVAELLATLGVTNRFQAGAAAARLGWL</sequence>
<keyword evidence="2" id="KW-1185">Reference proteome</keyword>
<dbReference type="AlphaFoldDB" id="A0A1H6DKC9"/>